<feature type="region of interest" description="Disordered" evidence="4">
    <location>
        <begin position="261"/>
        <end position="307"/>
    </location>
</feature>
<keyword evidence="3" id="KW-0862">Zinc</keyword>
<feature type="compositionally biased region" description="Low complexity" evidence="4">
    <location>
        <begin position="263"/>
        <end position="307"/>
    </location>
</feature>
<evidence type="ECO:0000256" key="1">
    <source>
        <dbReference type="ARBA" id="ARBA00022723"/>
    </source>
</evidence>
<dbReference type="RefSeq" id="WP_223102908.1">
    <property type="nucleotide sequence ID" value="NZ_CP061913.1"/>
</dbReference>
<organism evidence="7 8">
    <name type="scientific">Dactylosporangium vinaceum</name>
    <dbReference type="NCBI Taxonomy" id="53362"/>
    <lineage>
        <taxon>Bacteria</taxon>
        <taxon>Bacillati</taxon>
        <taxon>Actinomycetota</taxon>
        <taxon>Actinomycetes</taxon>
        <taxon>Micromonosporales</taxon>
        <taxon>Micromonosporaceae</taxon>
        <taxon>Dactylosporangium</taxon>
    </lineage>
</organism>
<evidence type="ECO:0000313" key="8">
    <source>
        <dbReference type="Proteomes" id="UP001589608"/>
    </source>
</evidence>
<evidence type="ECO:0000256" key="5">
    <source>
        <dbReference type="SAM" id="Phobius"/>
    </source>
</evidence>
<feature type="compositionally biased region" description="Pro residues" evidence="4">
    <location>
        <begin position="60"/>
        <end position="69"/>
    </location>
</feature>
<keyword evidence="2" id="KW-0863">Zinc-finger</keyword>
<name>A0ABV5MHN7_9ACTN</name>
<dbReference type="PROSITE" id="PS50199">
    <property type="entry name" value="ZF_RANBP2_2"/>
    <property type="match status" value="1"/>
</dbReference>
<evidence type="ECO:0000313" key="7">
    <source>
        <dbReference type="EMBL" id="MFB9448360.1"/>
    </source>
</evidence>
<dbReference type="EMBL" id="JBHMCA010000057">
    <property type="protein sequence ID" value="MFB9448360.1"/>
    <property type="molecule type" value="Genomic_DNA"/>
</dbReference>
<feature type="transmembrane region" description="Helical" evidence="5">
    <location>
        <begin position="231"/>
        <end position="252"/>
    </location>
</feature>
<keyword evidence="1" id="KW-0479">Metal-binding</keyword>
<feature type="domain" description="RanBP2-type" evidence="6">
    <location>
        <begin position="1"/>
        <end position="27"/>
    </location>
</feature>
<keyword evidence="5" id="KW-0472">Membrane</keyword>
<dbReference type="PROSITE" id="PS01358">
    <property type="entry name" value="ZF_RANBP2_1"/>
    <property type="match status" value="1"/>
</dbReference>
<feature type="compositionally biased region" description="Pro residues" evidence="4">
    <location>
        <begin position="79"/>
        <end position="88"/>
    </location>
</feature>
<dbReference type="Gene3D" id="4.10.1060.10">
    <property type="entry name" value="Zinc finger, RanBP2-type"/>
    <property type="match status" value="1"/>
</dbReference>
<evidence type="ECO:0000256" key="4">
    <source>
        <dbReference type="SAM" id="MobiDB-lite"/>
    </source>
</evidence>
<keyword evidence="5" id="KW-1133">Transmembrane helix</keyword>
<evidence type="ECO:0000259" key="6">
    <source>
        <dbReference type="PROSITE" id="PS50199"/>
    </source>
</evidence>
<keyword evidence="5" id="KW-0812">Transmembrane</keyword>
<sequence length="449" mass="44426">MWQCVVCGSSNTGDATSCASCGAARPQSALLPSDPPVSWPASAPADAFGSWSPAAGQPHGAPPPHPAYPMGPEGAGAPNQPPGPPASGPPAQQWPVSGPPAQQRPASGPPADPSLLAADNWPGAGPGLGHQPPPWATQPAAGPDPSGPPVPWSAQPAAAGPDLGGPPVPWSAQPAAAGPDLGGPPVPWSAQPAAADPGLGEQPSWSAAAPAVETPWHPPPAYPQPRPRPVWIFPAIVALVLLLAGGTVAFVMRDTWLPGGTAGPTTGPTGAAGPTGDPTAGPSATATGGPTDGPTPTAAPTTAGPPTLPATVGSVKLDPSLDPARAPAVAAVFDRYFTAVNARNAGAALGAMDPNGSINQGDAGAVKRFTDGISTSSDDDIALLALGPDPTGKGVLQAQVTFRSRQQAGKGPKGRESETCTRWDVTYSITQPGGEYRIWGSTNAGSRPC</sequence>
<evidence type="ECO:0000256" key="3">
    <source>
        <dbReference type="ARBA" id="ARBA00022833"/>
    </source>
</evidence>
<dbReference type="InterPro" id="IPR001876">
    <property type="entry name" value="Znf_RanBP2"/>
</dbReference>
<gene>
    <name evidence="7" type="ORF">ACFFTR_35185</name>
</gene>
<reference evidence="7 8" key="1">
    <citation type="submission" date="2024-09" db="EMBL/GenBank/DDBJ databases">
        <authorList>
            <person name="Sun Q."/>
            <person name="Mori K."/>
        </authorList>
    </citation>
    <scope>NUCLEOTIDE SEQUENCE [LARGE SCALE GENOMIC DNA]</scope>
    <source>
        <strain evidence="7 8">JCM 3307</strain>
    </source>
</reference>
<feature type="region of interest" description="Disordered" evidence="4">
    <location>
        <begin position="25"/>
        <end position="220"/>
    </location>
</feature>
<proteinExistence type="predicted"/>
<protein>
    <recommendedName>
        <fullName evidence="6">RanBP2-type domain-containing protein</fullName>
    </recommendedName>
</protein>
<keyword evidence="8" id="KW-1185">Reference proteome</keyword>
<evidence type="ECO:0000256" key="2">
    <source>
        <dbReference type="ARBA" id="ARBA00022771"/>
    </source>
</evidence>
<dbReference type="Proteomes" id="UP001589608">
    <property type="component" value="Unassembled WGS sequence"/>
</dbReference>
<comment type="caution">
    <text evidence="7">The sequence shown here is derived from an EMBL/GenBank/DDBJ whole genome shotgun (WGS) entry which is preliminary data.</text>
</comment>
<accession>A0ABV5MHN7</accession>